<dbReference type="NCBIfam" id="NF003588">
    <property type="entry name" value="PRK05254.1-1"/>
    <property type="match status" value="1"/>
</dbReference>
<evidence type="ECO:0000256" key="7">
    <source>
        <dbReference type="HAMAP-Rule" id="MF_03166"/>
    </source>
</evidence>
<comment type="catalytic activity">
    <reaction evidence="7 9">
        <text>Hydrolyzes single-stranded DNA or mismatched double-stranded DNA and polynucleotides, releasing free uracil.</text>
        <dbReference type="EC" id="3.2.2.27"/>
    </reaction>
</comment>
<dbReference type="OrthoDB" id="10031947at2759"/>
<comment type="function">
    <text evidence="7 9">Excises uracil residues from the DNA which can arise as a result of misincorporation of dUMP residues by DNA polymerase or due to deamination of cytosine.</text>
</comment>
<dbReference type="HAMAP" id="MF_00148">
    <property type="entry name" value="UDG"/>
    <property type="match status" value="1"/>
</dbReference>
<feature type="active site" description="Proton acceptor" evidence="7 8">
    <location>
        <position position="147"/>
    </location>
</feature>
<keyword evidence="12" id="KW-0326">Glycosidase</keyword>
<feature type="region of interest" description="Disordered" evidence="10">
    <location>
        <begin position="1"/>
        <end position="76"/>
    </location>
</feature>
<gene>
    <name evidence="7 12" type="primary">UNG1</name>
    <name evidence="12" type="ORF">GGI19_005684</name>
</gene>
<evidence type="ECO:0000256" key="3">
    <source>
        <dbReference type="ARBA" id="ARBA00022801"/>
    </source>
</evidence>
<dbReference type="NCBIfam" id="TIGR00628">
    <property type="entry name" value="ung"/>
    <property type="match status" value="1"/>
</dbReference>
<dbReference type="FunFam" id="3.40.470.10:FF:000007">
    <property type="entry name" value="Uracil-DNA glycosylase"/>
    <property type="match status" value="1"/>
</dbReference>
<comment type="subcellular location">
    <subcellularLocation>
        <location evidence="7">Mitochondrion</location>
    </subcellularLocation>
    <subcellularLocation>
        <location evidence="7">Nucleus</location>
    </subcellularLocation>
</comment>
<protein>
    <recommendedName>
        <fullName evidence="7 9">Uracil-DNA glycosylase</fullName>
        <shortName evidence="7">UDG</shortName>
        <ecNumber evidence="7 9">3.2.2.27</ecNumber>
    </recommendedName>
</protein>
<dbReference type="PANTHER" id="PTHR11264:SF0">
    <property type="entry name" value="URACIL-DNA GLYCOSYLASE"/>
    <property type="match status" value="1"/>
</dbReference>
<evidence type="ECO:0000313" key="12">
    <source>
        <dbReference type="EMBL" id="KAJ2749394.1"/>
    </source>
</evidence>
<dbReference type="SMART" id="SM00986">
    <property type="entry name" value="UDG"/>
    <property type="match status" value="1"/>
</dbReference>
<evidence type="ECO:0000256" key="9">
    <source>
        <dbReference type="RuleBase" id="RU003780"/>
    </source>
</evidence>
<evidence type="ECO:0000256" key="2">
    <source>
        <dbReference type="ARBA" id="ARBA00022763"/>
    </source>
</evidence>
<keyword evidence="6 7" id="KW-0539">Nucleus</keyword>
<dbReference type="InterPro" id="IPR018085">
    <property type="entry name" value="Ura-DNA_Glyclase_AS"/>
</dbReference>
<evidence type="ECO:0000256" key="4">
    <source>
        <dbReference type="ARBA" id="ARBA00023128"/>
    </source>
</evidence>
<dbReference type="NCBIfam" id="NF003589">
    <property type="entry name" value="PRK05254.1-2"/>
    <property type="match status" value="1"/>
</dbReference>
<keyword evidence="2 7" id="KW-0227">DNA damage</keyword>
<feature type="domain" description="Uracil-DNA glycosylase-like" evidence="11">
    <location>
        <begin position="132"/>
        <end position="294"/>
    </location>
</feature>
<feature type="compositionally biased region" description="Polar residues" evidence="10">
    <location>
        <begin position="1"/>
        <end position="11"/>
    </location>
</feature>
<evidence type="ECO:0000256" key="1">
    <source>
        <dbReference type="ARBA" id="ARBA00008184"/>
    </source>
</evidence>
<evidence type="ECO:0000256" key="5">
    <source>
        <dbReference type="ARBA" id="ARBA00023204"/>
    </source>
</evidence>
<reference evidence="12" key="1">
    <citation type="submission" date="2022-07" db="EMBL/GenBank/DDBJ databases">
        <title>Phylogenomic reconstructions and comparative analyses of Kickxellomycotina fungi.</title>
        <authorList>
            <person name="Reynolds N.K."/>
            <person name="Stajich J.E."/>
            <person name="Barry K."/>
            <person name="Grigoriev I.V."/>
            <person name="Crous P."/>
            <person name="Smith M.E."/>
        </authorList>
    </citation>
    <scope>NUCLEOTIDE SEQUENCE</scope>
    <source>
        <strain evidence="12">BCRC 34297</strain>
    </source>
</reference>
<comment type="similarity">
    <text evidence="1 7 9">Belongs to the uracil-DNA glycosylase (UDG) superfamily. UNG family.</text>
</comment>
<dbReference type="Proteomes" id="UP001140011">
    <property type="component" value="Unassembled WGS sequence"/>
</dbReference>
<proteinExistence type="inferred from homology"/>
<keyword evidence="5 7" id="KW-0234">DNA repair</keyword>
<evidence type="ECO:0000256" key="8">
    <source>
        <dbReference type="PROSITE-ProRule" id="PRU10072"/>
    </source>
</evidence>
<dbReference type="GO" id="GO:0005739">
    <property type="term" value="C:mitochondrion"/>
    <property type="evidence" value="ECO:0007669"/>
    <property type="project" value="UniProtKB-SubCell"/>
</dbReference>
<keyword evidence="13" id="KW-1185">Reference proteome</keyword>
<evidence type="ECO:0000256" key="6">
    <source>
        <dbReference type="ARBA" id="ARBA00023242"/>
    </source>
</evidence>
<dbReference type="PROSITE" id="PS00130">
    <property type="entry name" value="U_DNA_GLYCOSYLASE"/>
    <property type="match status" value="1"/>
</dbReference>
<evidence type="ECO:0000313" key="13">
    <source>
        <dbReference type="Proteomes" id="UP001140011"/>
    </source>
</evidence>
<dbReference type="GO" id="GO:0004844">
    <property type="term" value="F:uracil DNA N-glycosylase activity"/>
    <property type="evidence" value="ECO:0007669"/>
    <property type="project" value="UniProtKB-UniRule"/>
</dbReference>
<dbReference type="AlphaFoldDB" id="A0A9W8GRV9"/>
<dbReference type="Pfam" id="PF03167">
    <property type="entry name" value="UDG"/>
    <property type="match status" value="1"/>
</dbReference>
<dbReference type="NCBIfam" id="NF003592">
    <property type="entry name" value="PRK05254.1-5"/>
    <property type="match status" value="1"/>
</dbReference>
<keyword evidence="3 7" id="KW-0378">Hydrolase</keyword>
<evidence type="ECO:0000256" key="10">
    <source>
        <dbReference type="SAM" id="MobiDB-lite"/>
    </source>
</evidence>
<comment type="caution">
    <text evidence="12">The sequence shown here is derived from an EMBL/GenBank/DDBJ whole genome shotgun (WGS) entry which is preliminary data.</text>
</comment>
<dbReference type="InterPro" id="IPR005122">
    <property type="entry name" value="Uracil-DNA_glycosylase-like"/>
</dbReference>
<dbReference type="EMBL" id="JANBUH010000798">
    <property type="protein sequence ID" value="KAJ2749394.1"/>
    <property type="molecule type" value="Genomic_DNA"/>
</dbReference>
<dbReference type="PANTHER" id="PTHR11264">
    <property type="entry name" value="URACIL-DNA GLYCOSYLASE"/>
    <property type="match status" value="1"/>
</dbReference>
<feature type="compositionally biased region" description="Low complexity" evidence="10">
    <location>
        <begin position="26"/>
        <end position="40"/>
    </location>
</feature>
<dbReference type="GO" id="GO:0097510">
    <property type="term" value="P:base-excision repair, AP site formation via deaminated base removal"/>
    <property type="evidence" value="ECO:0007669"/>
    <property type="project" value="TreeGrafter"/>
</dbReference>
<sequence>MTAEASTSTTGTKRKTLDSYFVSKQAKTPRSSTTPASTSKQAPTVSPASKKGKQADTKPTEDNDEPEELQVSSEDRARLSLEYSTIDPSWLKRIGGELTKPYFLSLKQFLRSEADAKKTVYPAEEDVYSWSRFAPFDKVRVVILGQDPYHGPGQAHGLAFSVKPGVRIPPSLANMYKALARDFPGKFVAPKHGYLGGWAEQGVLLLNAALTVEAHKANSHANRGWEQFTDSVIAAVNSGRSNVVFMLWGAYAQKKGSHVDGRKHLVLKSVHPSPLSASRGFFDAGHFRKANEYLVKQGLEPIDWSHLPQ</sequence>
<dbReference type="InterPro" id="IPR036895">
    <property type="entry name" value="Uracil-DNA_glycosylase-like_sf"/>
</dbReference>
<dbReference type="SUPFAM" id="SSF52141">
    <property type="entry name" value="Uracil-DNA glycosylase-like"/>
    <property type="match status" value="1"/>
</dbReference>
<accession>A0A9W8GRV9</accession>
<evidence type="ECO:0000259" key="11">
    <source>
        <dbReference type="SMART" id="SM00986"/>
    </source>
</evidence>
<organism evidence="12 13">
    <name type="scientific">Coemansia pectinata</name>
    <dbReference type="NCBI Taxonomy" id="1052879"/>
    <lineage>
        <taxon>Eukaryota</taxon>
        <taxon>Fungi</taxon>
        <taxon>Fungi incertae sedis</taxon>
        <taxon>Zoopagomycota</taxon>
        <taxon>Kickxellomycotina</taxon>
        <taxon>Kickxellomycetes</taxon>
        <taxon>Kickxellales</taxon>
        <taxon>Kickxellaceae</taxon>
        <taxon>Coemansia</taxon>
    </lineage>
</organism>
<keyword evidence="4 7" id="KW-0496">Mitochondrion</keyword>
<dbReference type="Gene3D" id="3.40.470.10">
    <property type="entry name" value="Uracil-DNA glycosylase-like domain"/>
    <property type="match status" value="1"/>
</dbReference>
<dbReference type="CDD" id="cd10027">
    <property type="entry name" value="UDG-F1-like"/>
    <property type="match status" value="1"/>
</dbReference>
<dbReference type="GO" id="GO:0005634">
    <property type="term" value="C:nucleus"/>
    <property type="evidence" value="ECO:0007669"/>
    <property type="project" value="UniProtKB-SubCell"/>
</dbReference>
<name>A0A9W8GRV9_9FUNG</name>
<dbReference type="SMART" id="SM00987">
    <property type="entry name" value="UreE_C"/>
    <property type="match status" value="1"/>
</dbReference>
<dbReference type="InterPro" id="IPR002043">
    <property type="entry name" value="UDG_fam1"/>
</dbReference>
<dbReference type="NCBIfam" id="NF003591">
    <property type="entry name" value="PRK05254.1-4"/>
    <property type="match status" value="1"/>
</dbReference>
<dbReference type="EC" id="3.2.2.27" evidence="7 9"/>